<feature type="signal peptide" evidence="3">
    <location>
        <begin position="1"/>
        <end position="19"/>
    </location>
</feature>
<organism evidence="4 5">
    <name type="scientific">Hafnia alvei FB1</name>
    <dbReference type="NCBI Taxonomy" id="1453496"/>
    <lineage>
        <taxon>Bacteria</taxon>
        <taxon>Pseudomonadati</taxon>
        <taxon>Pseudomonadota</taxon>
        <taxon>Gammaproteobacteria</taxon>
        <taxon>Enterobacterales</taxon>
        <taxon>Hafniaceae</taxon>
        <taxon>Hafnia</taxon>
    </lineage>
</organism>
<keyword evidence="2" id="KW-1133">Transmembrane helix</keyword>
<dbReference type="HOGENOM" id="CLU_1007475_0_0_6"/>
<protein>
    <recommendedName>
        <fullName evidence="6">Lipoprotein</fullName>
    </recommendedName>
</protein>
<keyword evidence="5" id="KW-1185">Reference proteome</keyword>
<dbReference type="KEGG" id="hav:AT03_17675"/>
<dbReference type="PATRIC" id="fig|1453496.5.peg.3631"/>
<evidence type="ECO:0000256" key="2">
    <source>
        <dbReference type="SAM" id="Phobius"/>
    </source>
</evidence>
<evidence type="ECO:0008006" key="6">
    <source>
        <dbReference type="Google" id="ProtNLM"/>
    </source>
</evidence>
<proteinExistence type="predicted"/>
<gene>
    <name evidence="4" type="ORF">AT03_17675</name>
</gene>
<evidence type="ECO:0000313" key="5">
    <source>
        <dbReference type="Proteomes" id="UP000029986"/>
    </source>
</evidence>
<reference evidence="4 5" key="1">
    <citation type="journal article" date="2014" name="Gut Pathog.">
        <title>Gene clusters of Hafnia alvei strain FB1 important in survival and pathogenesis: a draft genome perspective.</title>
        <authorList>
            <person name="Tan J.Y."/>
            <person name="Yin W.F."/>
            <person name="Chan K.G."/>
        </authorList>
    </citation>
    <scope>NUCLEOTIDE SEQUENCE [LARGE SCALE GENOMIC DNA]</scope>
    <source>
        <strain evidence="4 5">FB1</strain>
    </source>
</reference>
<dbReference type="RefSeq" id="WP_025800263.1">
    <property type="nucleotide sequence ID" value="NZ_CP009706.1"/>
</dbReference>
<dbReference type="AlphaFoldDB" id="A0A097R5M6"/>
<feature type="coiled-coil region" evidence="1">
    <location>
        <begin position="221"/>
        <end position="275"/>
    </location>
</feature>
<evidence type="ECO:0000313" key="4">
    <source>
        <dbReference type="EMBL" id="AIU74041.1"/>
    </source>
</evidence>
<dbReference type="Proteomes" id="UP000029986">
    <property type="component" value="Chromosome"/>
</dbReference>
<feature type="chain" id="PRO_5001937882" description="Lipoprotein" evidence="3">
    <location>
        <begin position="20"/>
        <end position="276"/>
    </location>
</feature>
<keyword evidence="1" id="KW-0175">Coiled coil</keyword>
<dbReference type="eggNOG" id="ENOG502ZHHI">
    <property type="taxonomic scope" value="Bacteria"/>
</dbReference>
<keyword evidence="2" id="KW-0472">Membrane</keyword>
<evidence type="ECO:0000256" key="1">
    <source>
        <dbReference type="SAM" id="Coils"/>
    </source>
</evidence>
<dbReference type="EMBL" id="CP009706">
    <property type="protein sequence ID" value="AIU74041.1"/>
    <property type="molecule type" value="Genomic_DNA"/>
</dbReference>
<name>A0A097R5M6_HAFAL</name>
<feature type="transmembrane region" description="Helical" evidence="2">
    <location>
        <begin position="76"/>
        <end position="98"/>
    </location>
</feature>
<accession>A0A097R5M6</accession>
<feature type="coiled-coil region" evidence="1">
    <location>
        <begin position="100"/>
        <end position="149"/>
    </location>
</feature>
<keyword evidence="3" id="KW-0732">Signal</keyword>
<keyword evidence="2" id="KW-0812">Transmembrane</keyword>
<sequence length="276" mass="31157">MKLFGSLIILLLISFNACSINSPQSNTQVSPVESIAQPKEAVTLHSAEQPPQTNQLNPFELLEKVNGFYSNAFNSLITIVACIIGFAGVLLPIAIAFFQNRQFKIQKADLEKNLKEVIKEEIAATALALKEKTNQLIDAEIKKIQLDLEKKNKAFEVNNKKAQYLISGRLEHMNATFYIEKNAYSTASTYLFSAATFYIWAKNEQNLGRVIRLLHDKVLPKMTNKNKIEEANERITKLNERIKPLNTTGKYRDDLVKISNALEKAQNNLANKKEEA</sequence>
<evidence type="ECO:0000256" key="3">
    <source>
        <dbReference type="SAM" id="SignalP"/>
    </source>
</evidence>